<evidence type="ECO:0000313" key="1">
    <source>
        <dbReference type="EMBL" id="PMS30141.1"/>
    </source>
</evidence>
<dbReference type="EMBL" id="PNYC01000033">
    <property type="protein sequence ID" value="PMS30141.1"/>
    <property type="molecule type" value="Genomic_DNA"/>
</dbReference>
<dbReference type="RefSeq" id="WP_104489612.1">
    <property type="nucleotide sequence ID" value="NZ_KB890193.1"/>
</dbReference>
<name>A0A2N7WLB5_9BURK</name>
<dbReference type="SUPFAM" id="SSF53474">
    <property type="entry name" value="alpha/beta-Hydrolases"/>
    <property type="match status" value="1"/>
</dbReference>
<dbReference type="InterPro" id="IPR029058">
    <property type="entry name" value="AB_hydrolase_fold"/>
</dbReference>
<keyword evidence="2" id="KW-1185">Reference proteome</keyword>
<evidence type="ECO:0000313" key="2">
    <source>
        <dbReference type="Proteomes" id="UP000235777"/>
    </source>
</evidence>
<protein>
    <recommendedName>
        <fullName evidence="3">Alpha/beta hydrolase</fullName>
    </recommendedName>
</protein>
<dbReference type="Gene3D" id="3.40.50.1820">
    <property type="entry name" value="alpha/beta hydrolase"/>
    <property type="match status" value="1"/>
</dbReference>
<proteinExistence type="predicted"/>
<reference evidence="1 2" key="1">
    <citation type="submission" date="2018-01" db="EMBL/GenBank/DDBJ databases">
        <title>Whole genome analyses suggest that Burkholderia sensu lato contains two further novel genera in the rhizoxinica-symbiotica group Mycetohabitans gen. nov., and Trinickia gen. nov.: implications for the evolution of diazotrophy and nodulation in the Burkholderiaceae.</title>
        <authorList>
            <person name="Estrada-de los Santos P."/>
            <person name="Palmer M."/>
            <person name="Chavez-Ramirez B."/>
            <person name="Beukes C."/>
            <person name="Steenkamp E.T."/>
            <person name="Hirsch A.M."/>
            <person name="Manyaka P."/>
            <person name="Maluk M."/>
            <person name="Lafos M."/>
            <person name="Crook M."/>
            <person name="Gross E."/>
            <person name="Simon M.F."/>
            <person name="Bueno dos Reis Junior F."/>
            <person name="Poole P.S."/>
            <person name="Venter S.N."/>
            <person name="James E.K."/>
        </authorList>
    </citation>
    <scope>NUCLEOTIDE SEQUENCE [LARGE SCALE GENOMIC DNA]</scope>
    <source>
        <strain evidence="1 2">JPY 581</strain>
    </source>
</reference>
<gene>
    <name evidence="1" type="ORF">C0Z20_30095</name>
</gene>
<dbReference type="Proteomes" id="UP000235777">
    <property type="component" value="Unassembled WGS sequence"/>
</dbReference>
<organism evidence="1 2">
    <name type="scientific">Trinickia symbiotica</name>
    <dbReference type="NCBI Taxonomy" id="863227"/>
    <lineage>
        <taxon>Bacteria</taxon>
        <taxon>Pseudomonadati</taxon>
        <taxon>Pseudomonadota</taxon>
        <taxon>Betaproteobacteria</taxon>
        <taxon>Burkholderiales</taxon>
        <taxon>Burkholderiaceae</taxon>
        <taxon>Trinickia</taxon>
    </lineage>
</organism>
<accession>A0A2N7WLB5</accession>
<evidence type="ECO:0008006" key="3">
    <source>
        <dbReference type="Google" id="ProtNLM"/>
    </source>
</evidence>
<sequence length="86" mass="9615">MAAWVRKRLTPHPLQTYLGKLLLQHPLANGLPATYIACSSPLYPNTASSRELARNLPGWSYLEIPTGHDAMLLMPDELTRMLDSID</sequence>
<dbReference type="AlphaFoldDB" id="A0A2N7WLB5"/>
<dbReference type="OrthoDB" id="9112061at2"/>
<comment type="caution">
    <text evidence="1">The sequence shown here is derived from an EMBL/GenBank/DDBJ whole genome shotgun (WGS) entry which is preliminary data.</text>
</comment>